<dbReference type="Pfam" id="PF01084">
    <property type="entry name" value="Ribosomal_S18"/>
    <property type="match status" value="1"/>
</dbReference>
<dbReference type="EMBL" id="BARU01001101">
    <property type="protein sequence ID" value="GAH29178.1"/>
    <property type="molecule type" value="Genomic_DNA"/>
</dbReference>
<dbReference type="InterPro" id="IPR001648">
    <property type="entry name" value="Ribosomal_bS18"/>
</dbReference>
<comment type="similarity">
    <text evidence="1">Belongs to the bacterial ribosomal protein bS18 family.</text>
</comment>
<accession>X0ZWU6</accession>
<evidence type="ECO:0000313" key="6">
    <source>
        <dbReference type="EMBL" id="GAG74325.1"/>
    </source>
</evidence>
<proteinExistence type="inferred from homology"/>
<evidence type="ECO:0008006" key="9">
    <source>
        <dbReference type="Google" id="ProtNLM"/>
    </source>
</evidence>
<evidence type="ECO:0000313" key="5">
    <source>
        <dbReference type="EMBL" id="GAG73737.1"/>
    </source>
</evidence>
<dbReference type="Gene3D" id="4.10.640.10">
    <property type="entry name" value="Ribosomal protein S18"/>
    <property type="match status" value="1"/>
</dbReference>
<dbReference type="HAMAP" id="MF_00270">
    <property type="entry name" value="Ribosomal_bS18"/>
    <property type="match status" value="1"/>
</dbReference>
<dbReference type="GO" id="GO:0070181">
    <property type="term" value="F:small ribosomal subunit rRNA binding"/>
    <property type="evidence" value="ECO:0007669"/>
    <property type="project" value="TreeGrafter"/>
</dbReference>
<dbReference type="PANTHER" id="PTHR13479">
    <property type="entry name" value="30S RIBOSOMAL PROTEIN S18"/>
    <property type="match status" value="1"/>
</dbReference>
<dbReference type="AlphaFoldDB" id="X0ZWU6"/>
<gene>
    <name evidence="4" type="ORF">S01H1_36061</name>
    <name evidence="5" type="ORF">S01H4_02657</name>
    <name evidence="6" type="ORF">S01H4_06460</name>
    <name evidence="7" type="ORF">S03H2_03084</name>
    <name evidence="8" type="ORF">S12H4_03318</name>
</gene>
<dbReference type="GO" id="GO:0003735">
    <property type="term" value="F:structural constituent of ribosome"/>
    <property type="evidence" value="ECO:0007669"/>
    <property type="project" value="InterPro"/>
</dbReference>
<evidence type="ECO:0000256" key="2">
    <source>
        <dbReference type="ARBA" id="ARBA00022980"/>
    </source>
</evidence>
<dbReference type="NCBIfam" id="TIGR00165">
    <property type="entry name" value="S18"/>
    <property type="match status" value="1"/>
</dbReference>
<name>X0ZWU6_9ZZZZ</name>
<dbReference type="SUPFAM" id="SSF46911">
    <property type="entry name" value="Ribosomal protein S18"/>
    <property type="match status" value="1"/>
</dbReference>
<evidence type="ECO:0000313" key="4">
    <source>
        <dbReference type="EMBL" id="GAG01540.1"/>
    </source>
</evidence>
<dbReference type="PRINTS" id="PR00974">
    <property type="entry name" value="RIBOSOMALS18"/>
</dbReference>
<dbReference type="EMBL" id="BARW01000916">
    <property type="protein sequence ID" value="GAI70927.1"/>
    <property type="molecule type" value="Genomic_DNA"/>
</dbReference>
<organism evidence="6">
    <name type="scientific">marine sediment metagenome</name>
    <dbReference type="NCBI Taxonomy" id="412755"/>
    <lineage>
        <taxon>unclassified sequences</taxon>
        <taxon>metagenomes</taxon>
        <taxon>ecological metagenomes</taxon>
    </lineage>
</organism>
<dbReference type="GO" id="GO:0022627">
    <property type="term" value="C:cytosolic small ribosomal subunit"/>
    <property type="evidence" value="ECO:0007669"/>
    <property type="project" value="TreeGrafter"/>
</dbReference>
<evidence type="ECO:0000313" key="8">
    <source>
        <dbReference type="EMBL" id="GAI70927.1"/>
    </source>
</evidence>
<keyword evidence="3" id="KW-0687">Ribonucleoprotein</keyword>
<dbReference type="EMBL" id="BART01000598">
    <property type="protein sequence ID" value="GAG73737.1"/>
    <property type="molecule type" value="Genomic_DNA"/>
</dbReference>
<dbReference type="EMBL" id="BARS01022565">
    <property type="protein sequence ID" value="GAG01540.1"/>
    <property type="molecule type" value="Genomic_DNA"/>
</dbReference>
<evidence type="ECO:0000313" key="7">
    <source>
        <dbReference type="EMBL" id="GAH29178.1"/>
    </source>
</evidence>
<dbReference type="GO" id="GO:0006412">
    <property type="term" value="P:translation"/>
    <property type="evidence" value="ECO:0007669"/>
    <property type="project" value="InterPro"/>
</dbReference>
<dbReference type="InterPro" id="IPR036870">
    <property type="entry name" value="Ribosomal_bS18_sf"/>
</dbReference>
<comment type="caution">
    <text evidence="6">The sequence shown here is derived from an EMBL/GenBank/DDBJ whole genome shotgun (WGS) entry which is preliminary data.</text>
</comment>
<protein>
    <recommendedName>
        <fullName evidence="9">30S ribosomal protein S18</fullName>
    </recommendedName>
</protein>
<dbReference type="EMBL" id="BART01001993">
    <property type="protein sequence ID" value="GAG74325.1"/>
    <property type="molecule type" value="Genomic_DNA"/>
</dbReference>
<reference evidence="6" key="1">
    <citation type="journal article" date="2014" name="Front. Microbiol.">
        <title>High frequency of phylogenetically diverse reductive dehalogenase-homologous genes in deep subseafloor sedimentary metagenomes.</title>
        <authorList>
            <person name="Kawai M."/>
            <person name="Futagami T."/>
            <person name="Toyoda A."/>
            <person name="Takaki Y."/>
            <person name="Nishi S."/>
            <person name="Hori S."/>
            <person name="Arai W."/>
            <person name="Tsubouchi T."/>
            <person name="Morono Y."/>
            <person name="Uchiyama I."/>
            <person name="Ito T."/>
            <person name="Fujiyama A."/>
            <person name="Inagaki F."/>
            <person name="Takami H."/>
        </authorList>
    </citation>
    <scope>NUCLEOTIDE SEQUENCE</scope>
    <source>
        <strain evidence="6">Expedition CK06-06</strain>
    </source>
</reference>
<evidence type="ECO:0000256" key="1">
    <source>
        <dbReference type="ARBA" id="ARBA00005589"/>
    </source>
</evidence>
<dbReference type="PANTHER" id="PTHR13479:SF40">
    <property type="entry name" value="SMALL RIBOSOMAL SUBUNIT PROTEIN BS18M"/>
    <property type="match status" value="1"/>
</dbReference>
<sequence>MARYGFFRRPQRKVCLFCKEKIVADYKDVDLLRKFITEQGKMLPRRATGNCARHQRTLAISIKRAREIGLLPYVAK</sequence>
<evidence type="ECO:0000256" key="3">
    <source>
        <dbReference type="ARBA" id="ARBA00023274"/>
    </source>
</evidence>
<keyword evidence="2" id="KW-0689">Ribosomal protein</keyword>